<reference evidence="4 5" key="1">
    <citation type="submission" date="2018-05" db="EMBL/GenBank/DDBJ databases">
        <title>Genomic Encyclopedia of Type Strains, Phase IV (KMG-IV): sequencing the most valuable type-strain genomes for metagenomic binning, comparative biology and taxonomic classification.</title>
        <authorList>
            <person name="Goeker M."/>
        </authorList>
    </citation>
    <scope>NUCLEOTIDE SEQUENCE [LARGE SCALE GENOMIC DNA]</scope>
    <source>
        <strain evidence="4 5">DSM 2626</strain>
    </source>
</reference>
<evidence type="ECO:0000256" key="1">
    <source>
        <dbReference type="ARBA" id="ARBA00023002"/>
    </source>
</evidence>
<evidence type="ECO:0000259" key="2">
    <source>
        <dbReference type="Pfam" id="PF01408"/>
    </source>
</evidence>
<dbReference type="SUPFAM" id="SSF55347">
    <property type="entry name" value="Glyceraldehyde-3-phosphate dehydrogenase-like, C-terminal domain"/>
    <property type="match status" value="1"/>
</dbReference>
<keyword evidence="1" id="KW-0560">Oxidoreductase</keyword>
<sequence>MSKLRMGVIGAGLWGNNHAHTFKVLPETELIGVCDLDEGRALKMKDTFGAARAFTDYMKLISSDDIDAISVATPDFTHAPIVLAALKAGKHVLSEKPLATTVKEAEEIAEAAARSSGKLMVDFHNRVNPILTQVRDMIQDGQIGLAKHGNARLSNTTFVPFEMLSWAAKSSALWFLGSHLVDVLRFILADEVVRVYSVARSGTLSGRGVDTKDFHVSILEFSKGTVVTMENSWILSRDNPSLVDFKIEFVGEKGQIQADPTHNGGLRRIGEGGLKYNDYIGITPTGETRIGGFVLESIARFVDSVVRGAPLLADAQDGLANTRILAAIEESVASGKAVDIASAGA</sequence>
<dbReference type="GO" id="GO:0000166">
    <property type="term" value="F:nucleotide binding"/>
    <property type="evidence" value="ECO:0007669"/>
    <property type="project" value="InterPro"/>
</dbReference>
<dbReference type="Gene3D" id="3.30.360.10">
    <property type="entry name" value="Dihydrodipicolinate Reductase, domain 2"/>
    <property type="match status" value="1"/>
</dbReference>
<accession>A0A8E3B753</accession>
<dbReference type="RefSeq" id="WP_109661160.1">
    <property type="nucleotide sequence ID" value="NZ_QGGH01000001.1"/>
</dbReference>
<dbReference type="Proteomes" id="UP000245631">
    <property type="component" value="Unassembled WGS sequence"/>
</dbReference>
<dbReference type="GeneID" id="61049767"/>
<dbReference type="InterPro" id="IPR055170">
    <property type="entry name" value="GFO_IDH_MocA-like_dom"/>
</dbReference>
<dbReference type="InterPro" id="IPR036291">
    <property type="entry name" value="NAD(P)-bd_dom_sf"/>
</dbReference>
<dbReference type="Pfam" id="PF01408">
    <property type="entry name" value="GFO_IDH_MocA"/>
    <property type="match status" value="1"/>
</dbReference>
<dbReference type="Gene3D" id="3.40.50.720">
    <property type="entry name" value="NAD(P)-binding Rossmann-like Domain"/>
    <property type="match status" value="1"/>
</dbReference>
<evidence type="ECO:0000259" key="3">
    <source>
        <dbReference type="Pfam" id="PF22725"/>
    </source>
</evidence>
<dbReference type="PANTHER" id="PTHR43818">
    <property type="entry name" value="BCDNA.GH03377"/>
    <property type="match status" value="1"/>
</dbReference>
<dbReference type="GO" id="GO:0016491">
    <property type="term" value="F:oxidoreductase activity"/>
    <property type="evidence" value="ECO:0007669"/>
    <property type="project" value="UniProtKB-KW"/>
</dbReference>
<evidence type="ECO:0000313" key="5">
    <source>
        <dbReference type="Proteomes" id="UP000245631"/>
    </source>
</evidence>
<protein>
    <submittedName>
        <fullName evidence="4">Putative dehydrogenase</fullName>
    </submittedName>
</protein>
<dbReference type="InterPro" id="IPR050463">
    <property type="entry name" value="Gfo/Idh/MocA_oxidrdct_glycsds"/>
</dbReference>
<dbReference type="Pfam" id="PF22725">
    <property type="entry name" value="GFO_IDH_MocA_C3"/>
    <property type="match status" value="1"/>
</dbReference>
<organism evidence="4 5">
    <name type="scientific">Rhizobium loti</name>
    <name type="common">Mesorhizobium loti</name>
    <dbReference type="NCBI Taxonomy" id="381"/>
    <lineage>
        <taxon>Bacteria</taxon>
        <taxon>Pseudomonadati</taxon>
        <taxon>Pseudomonadota</taxon>
        <taxon>Alphaproteobacteria</taxon>
        <taxon>Hyphomicrobiales</taxon>
        <taxon>Phyllobacteriaceae</taxon>
        <taxon>Mesorhizobium</taxon>
    </lineage>
</organism>
<dbReference type="SUPFAM" id="SSF51735">
    <property type="entry name" value="NAD(P)-binding Rossmann-fold domains"/>
    <property type="match status" value="1"/>
</dbReference>
<name>A0A8E3B753_RHILI</name>
<feature type="domain" description="GFO/IDH/MocA-like oxidoreductase" evidence="3">
    <location>
        <begin position="133"/>
        <end position="256"/>
    </location>
</feature>
<dbReference type="EMBL" id="QGGH01000001">
    <property type="protein sequence ID" value="PWJ93742.1"/>
    <property type="molecule type" value="Genomic_DNA"/>
</dbReference>
<dbReference type="InterPro" id="IPR000683">
    <property type="entry name" value="Gfo/Idh/MocA-like_OxRdtase_N"/>
</dbReference>
<comment type="caution">
    <text evidence="4">The sequence shown here is derived from an EMBL/GenBank/DDBJ whole genome shotgun (WGS) entry which is preliminary data.</text>
</comment>
<dbReference type="PANTHER" id="PTHR43818:SF11">
    <property type="entry name" value="BCDNA.GH03377"/>
    <property type="match status" value="1"/>
</dbReference>
<gene>
    <name evidence="4" type="ORF">C8D77_101422</name>
</gene>
<dbReference type="AlphaFoldDB" id="A0A8E3B753"/>
<evidence type="ECO:0000313" key="4">
    <source>
        <dbReference type="EMBL" id="PWJ93742.1"/>
    </source>
</evidence>
<feature type="domain" description="Gfo/Idh/MocA-like oxidoreductase N-terminal" evidence="2">
    <location>
        <begin position="4"/>
        <end position="123"/>
    </location>
</feature>
<proteinExistence type="predicted"/>